<dbReference type="PANTHER" id="PTHR11958:SF63">
    <property type="entry name" value="AMINO ACID TRANSPORTER"/>
    <property type="match status" value="1"/>
</dbReference>
<dbReference type="InterPro" id="IPR036458">
    <property type="entry name" value="Na:dicarbo_symporter_sf"/>
</dbReference>
<evidence type="ECO:0000256" key="6">
    <source>
        <dbReference type="SAM" id="MobiDB-lite"/>
    </source>
</evidence>
<comment type="caution">
    <text evidence="8">The sequence shown here is derived from an EMBL/GenBank/DDBJ whole genome shotgun (WGS) entry which is preliminary data.</text>
</comment>
<dbReference type="EMBL" id="CAMXCT010000513">
    <property type="protein sequence ID" value="CAI3979800.1"/>
    <property type="molecule type" value="Genomic_DNA"/>
</dbReference>
<dbReference type="GO" id="GO:0015175">
    <property type="term" value="F:neutral L-amino acid transmembrane transporter activity"/>
    <property type="evidence" value="ECO:0007669"/>
    <property type="project" value="TreeGrafter"/>
</dbReference>
<feature type="transmembrane region" description="Helical" evidence="7">
    <location>
        <begin position="267"/>
        <end position="292"/>
    </location>
</feature>
<feature type="transmembrane region" description="Helical" evidence="7">
    <location>
        <begin position="377"/>
        <end position="406"/>
    </location>
</feature>
<evidence type="ECO:0000313" key="8">
    <source>
        <dbReference type="EMBL" id="CAI3979800.1"/>
    </source>
</evidence>
<dbReference type="AlphaFoldDB" id="A0A9P1BUN2"/>
<dbReference type="PRINTS" id="PR00173">
    <property type="entry name" value="EDTRNSPORT"/>
</dbReference>
<evidence type="ECO:0000256" key="4">
    <source>
        <dbReference type="ARBA" id="ARBA00022989"/>
    </source>
</evidence>
<evidence type="ECO:0000313" key="9">
    <source>
        <dbReference type="EMBL" id="CAL1133175.1"/>
    </source>
</evidence>
<dbReference type="InterPro" id="IPR050746">
    <property type="entry name" value="DAACS"/>
</dbReference>
<feature type="transmembrane region" description="Helical" evidence="7">
    <location>
        <begin position="89"/>
        <end position="110"/>
    </location>
</feature>
<reference evidence="8" key="1">
    <citation type="submission" date="2022-10" db="EMBL/GenBank/DDBJ databases">
        <authorList>
            <person name="Chen Y."/>
            <person name="Dougan E. K."/>
            <person name="Chan C."/>
            <person name="Rhodes N."/>
            <person name="Thang M."/>
        </authorList>
    </citation>
    <scope>NUCLEOTIDE SEQUENCE</scope>
</reference>
<feature type="transmembrane region" description="Helical" evidence="7">
    <location>
        <begin position="237"/>
        <end position="255"/>
    </location>
</feature>
<keyword evidence="10" id="KW-1185">Reference proteome</keyword>
<keyword evidence="4 7" id="KW-1133">Transmembrane helix</keyword>
<dbReference type="InterPro" id="IPR001991">
    <property type="entry name" value="Na-dicarboxylate_symporter"/>
</dbReference>
<feature type="transmembrane region" description="Helical" evidence="7">
    <location>
        <begin position="190"/>
        <end position="208"/>
    </location>
</feature>
<dbReference type="SUPFAM" id="SSF118215">
    <property type="entry name" value="Proton glutamate symport protein"/>
    <property type="match status" value="1"/>
</dbReference>
<dbReference type="Pfam" id="PF00375">
    <property type="entry name" value="SDF"/>
    <property type="match status" value="1"/>
</dbReference>
<evidence type="ECO:0000256" key="2">
    <source>
        <dbReference type="ARBA" id="ARBA00022448"/>
    </source>
</evidence>
<keyword evidence="5 7" id="KW-0472">Membrane</keyword>
<sequence length="906" mass="96130">MTLRSKSCPFCLFQWLRRHPSAVDPGSRASATKLKLMDAERRKCRSCCGQGAQVSVAVLLGLSLGVLLAELKPDESVMSVLAFPGKLWLKALTCVVLPLIACGMVQSMALMRELPGARDVAAWLLCLYGFTTVVAAVEGAAISLSFLSWTVAPLEGLTAEEEGMQQMTVTEAVLNIFDQLVPKNLVADAAANRLVSVIVSSVLLGLLLPSCKADGRRSTTLEVVDEVNEVVSKVIKILILLSPVGVCSLVLAGSARFNLREMGTSVAALVGCVLAAEAAHIFLFCPMLLVLGARRNPVTYFRSCLPALFTALGSCSSAACLPLNLQAAEENGLRPHVAKLALNLGATINMDGNSIYLICCTVCIALMQGISLTPGDIVVLCAMATLCTMGTAPVPSASLVLLATLLSMLNIPVTETFGLVSAIDWLLDRLRTCANVYGDACVAAVVDHRTSQVGNKDPDETEPRHEMLCFSEQVGIQSEPLWQVPQSRHRPMASPSTPFDCLGSEAPTPSQHPLSSPGVRTPGAHQPSLASLLHDDEQGRRHPPLASLLGPSEAAHEVPVKRLGPMAPMASSLGYKGNIAPQPIEPREAPPGPPSPPRRAIKPPDSFGAFEAEPTVLPLSPATMLLGDTTPAPEAPANPSYGGIDESSRQFGAPGPFQSFFSQERTGTSPEFRAVSFTVAALITTQMHLPESLEPPGKTPLPLLQVVSPIAAEATPARCRRRTEAEMSIAGRVTPVPLPMLDSKVEITEPLSSPKKEEPIRTSGVEFELAYSDDWVDVFDKRLEQALCEIEDANIPQEELVAFCLTIMDAFGSMLVCLDTRELETSGLPTRDLFSGSQPGVSAHFPLKVRLGPSTSGIGGGANSALGAGRPKVEALPISPAGLLEQFGAKPVASGRCCTVLWELRL</sequence>
<feature type="region of interest" description="Disordered" evidence="6">
    <location>
        <begin position="629"/>
        <end position="648"/>
    </location>
</feature>
<evidence type="ECO:0008006" key="11">
    <source>
        <dbReference type="Google" id="ProtNLM"/>
    </source>
</evidence>
<dbReference type="Proteomes" id="UP001152797">
    <property type="component" value="Unassembled WGS sequence"/>
</dbReference>
<evidence type="ECO:0000256" key="5">
    <source>
        <dbReference type="ARBA" id="ARBA00023136"/>
    </source>
</evidence>
<feature type="transmembrane region" description="Helical" evidence="7">
    <location>
        <begin position="51"/>
        <end position="69"/>
    </location>
</feature>
<dbReference type="EMBL" id="CAMXCT020000513">
    <property type="protein sequence ID" value="CAL1133175.1"/>
    <property type="molecule type" value="Genomic_DNA"/>
</dbReference>
<feature type="region of interest" description="Disordered" evidence="6">
    <location>
        <begin position="484"/>
        <end position="527"/>
    </location>
</feature>
<name>A0A9P1BUN2_9DINO</name>
<feature type="transmembrane region" description="Helical" evidence="7">
    <location>
        <begin position="122"/>
        <end position="147"/>
    </location>
</feature>
<dbReference type="PANTHER" id="PTHR11958">
    <property type="entry name" value="SODIUM/DICARBOXYLATE SYMPORTER-RELATED"/>
    <property type="match status" value="1"/>
</dbReference>
<protein>
    <recommendedName>
        <fullName evidence="11">Amino acid transporter</fullName>
    </recommendedName>
</protein>
<dbReference type="Gene3D" id="1.10.3860.10">
    <property type="entry name" value="Sodium:dicarboxylate symporter"/>
    <property type="match status" value="1"/>
</dbReference>
<organism evidence="8">
    <name type="scientific">Cladocopium goreaui</name>
    <dbReference type="NCBI Taxonomy" id="2562237"/>
    <lineage>
        <taxon>Eukaryota</taxon>
        <taxon>Sar</taxon>
        <taxon>Alveolata</taxon>
        <taxon>Dinophyceae</taxon>
        <taxon>Suessiales</taxon>
        <taxon>Symbiodiniaceae</taxon>
        <taxon>Cladocopium</taxon>
    </lineage>
</organism>
<evidence type="ECO:0000313" key="10">
    <source>
        <dbReference type="Proteomes" id="UP001152797"/>
    </source>
</evidence>
<reference evidence="9" key="2">
    <citation type="submission" date="2024-04" db="EMBL/GenBank/DDBJ databases">
        <authorList>
            <person name="Chen Y."/>
            <person name="Shah S."/>
            <person name="Dougan E. K."/>
            <person name="Thang M."/>
            <person name="Chan C."/>
        </authorList>
    </citation>
    <scope>NUCLEOTIDE SEQUENCE [LARGE SCALE GENOMIC DNA]</scope>
</reference>
<evidence type="ECO:0000256" key="3">
    <source>
        <dbReference type="ARBA" id="ARBA00022692"/>
    </source>
</evidence>
<accession>A0A9P1BUN2</accession>
<dbReference type="GO" id="GO:0005313">
    <property type="term" value="F:L-glutamate transmembrane transporter activity"/>
    <property type="evidence" value="ECO:0007669"/>
    <property type="project" value="TreeGrafter"/>
</dbReference>
<keyword evidence="3 7" id="KW-0812">Transmembrane</keyword>
<feature type="region of interest" description="Disordered" evidence="6">
    <location>
        <begin position="569"/>
        <end position="609"/>
    </location>
</feature>
<evidence type="ECO:0000256" key="7">
    <source>
        <dbReference type="SAM" id="Phobius"/>
    </source>
</evidence>
<dbReference type="OrthoDB" id="420665at2759"/>
<gene>
    <name evidence="8" type="ORF">C1SCF055_LOCUS7729</name>
</gene>
<keyword evidence="2" id="KW-0813">Transport</keyword>
<evidence type="ECO:0000256" key="1">
    <source>
        <dbReference type="ARBA" id="ARBA00004141"/>
    </source>
</evidence>
<dbReference type="GO" id="GO:0015501">
    <property type="term" value="F:glutamate:sodium symporter activity"/>
    <property type="evidence" value="ECO:0007669"/>
    <property type="project" value="TreeGrafter"/>
</dbReference>
<dbReference type="EMBL" id="CAMXCT030000513">
    <property type="protein sequence ID" value="CAL4767112.1"/>
    <property type="molecule type" value="Genomic_DNA"/>
</dbReference>
<proteinExistence type="predicted"/>
<comment type="subcellular location">
    <subcellularLocation>
        <location evidence="1">Membrane</location>
        <topology evidence="1">Multi-pass membrane protein</topology>
    </subcellularLocation>
</comment>
<dbReference type="GO" id="GO:0005886">
    <property type="term" value="C:plasma membrane"/>
    <property type="evidence" value="ECO:0007669"/>
    <property type="project" value="TreeGrafter"/>
</dbReference>